<dbReference type="InterPro" id="IPR013785">
    <property type="entry name" value="Aldolase_TIM"/>
</dbReference>
<dbReference type="GO" id="GO:0006207">
    <property type="term" value="P:'de novo' pyrimidine nucleobase biosynthetic process"/>
    <property type="evidence" value="ECO:0007669"/>
    <property type="project" value="InterPro"/>
</dbReference>
<protein>
    <recommendedName>
        <fullName evidence="7">Orotidine 5'-phosphate decarboxylase</fullName>
        <ecNumber evidence="7">4.1.1.23</ecNumber>
    </recommendedName>
    <alternativeName>
        <fullName evidence="7">OMP decarboxylase</fullName>
        <shortName evidence="7">OMPDCase</shortName>
        <shortName evidence="7">OMPdecase</shortName>
    </alternativeName>
</protein>
<organism evidence="9 10">
    <name type="scientific">Mariniblastus fucicola</name>
    <dbReference type="NCBI Taxonomy" id="980251"/>
    <lineage>
        <taxon>Bacteria</taxon>
        <taxon>Pseudomonadati</taxon>
        <taxon>Planctomycetota</taxon>
        <taxon>Planctomycetia</taxon>
        <taxon>Pirellulales</taxon>
        <taxon>Pirellulaceae</taxon>
        <taxon>Mariniblastus</taxon>
    </lineage>
</organism>
<dbReference type="InterPro" id="IPR011060">
    <property type="entry name" value="RibuloseP-bd_barrel"/>
</dbReference>
<dbReference type="UniPathway" id="UPA00070">
    <property type="reaction ID" value="UER00120"/>
</dbReference>
<evidence type="ECO:0000256" key="5">
    <source>
        <dbReference type="ARBA" id="ARBA00023239"/>
    </source>
</evidence>
<dbReference type="GO" id="GO:0044205">
    <property type="term" value="P:'de novo' UMP biosynthetic process"/>
    <property type="evidence" value="ECO:0007669"/>
    <property type="project" value="UniProtKB-UniRule"/>
</dbReference>
<sequence>MKNSPEHFGDRLTAAIKNKKTPLVVGLDPRWDNLPDDIKSIGNQAEAFEVFCKAIIDVVADKVPAVKPQSAFFEQLGPAGVVALGRVTEYAREKGLLTIMDAKRGDIGSTATAYAKAYLDRSENGPWQCDSLTVNPYLGDDSLTPFCDVAMENGAGIFVLAKTSNPGSKTFQEKTIGADGGKLFELVADHLQMLAARNIGDSGFGFVGAVVGATWPEELVALRKRMPNVIFLIPGFGAQGGSAADIAGGLNEHGLGGVINSSRGIIFAYERPEFEAIVNWQDAVSLAADMAIGQIAADSNAGKLRL</sequence>
<reference evidence="9 10" key="1">
    <citation type="submission" date="2019-08" db="EMBL/GenBank/DDBJ databases">
        <title>Deep-cultivation of Planctomycetes and their phenomic and genomic characterization uncovers novel biology.</title>
        <authorList>
            <person name="Wiegand S."/>
            <person name="Jogler M."/>
            <person name="Boedeker C."/>
            <person name="Pinto D."/>
            <person name="Vollmers J."/>
            <person name="Rivas-Marin E."/>
            <person name="Kohn T."/>
            <person name="Peeters S.H."/>
            <person name="Heuer A."/>
            <person name="Rast P."/>
            <person name="Oberbeckmann S."/>
            <person name="Bunk B."/>
            <person name="Jeske O."/>
            <person name="Meyerdierks A."/>
            <person name="Storesund J.E."/>
            <person name="Kallscheuer N."/>
            <person name="Luecker S."/>
            <person name="Lage O.M."/>
            <person name="Pohl T."/>
            <person name="Merkel B.J."/>
            <person name="Hornburger P."/>
            <person name="Mueller R.-W."/>
            <person name="Bruemmer F."/>
            <person name="Labrenz M."/>
            <person name="Spormann A.M."/>
            <person name="Op den Camp H."/>
            <person name="Overmann J."/>
            <person name="Amann R."/>
            <person name="Jetten M.S.M."/>
            <person name="Mascher T."/>
            <person name="Medema M.H."/>
            <person name="Devos D.P."/>
            <person name="Kaster A.-K."/>
            <person name="Ovreas L."/>
            <person name="Rohde M."/>
            <person name="Galperin M.Y."/>
            <person name="Jogler C."/>
        </authorList>
    </citation>
    <scope>NUCLEOTIDE SEQUENCE [LARGE SCALE GENOMIC DNA]</scope>
    <source>
        <strain evidence="9 10">FC18</strain>
    </source>
</reference>
<dbReference type="PANTHER" id="PTHR43375">
    <property type="entry name" value="OROTIDINE 5'-PHOSPHATE DECARBOXYLASE"/>
    <property type="match status" value="1"/>
</dbReference>
<evidence type="ECO:0000256" key="6">
    <source>
        <dbReference type="ARBA" id="ARBA00049157"/>
    </source>
</evidence>
<comment type="similarity">
    <text evidence="2 7">Belongs to the OMP decarboxylase family. Type 2 subfamily.</text>
</comment>
<accession>A0A5B9PAN5</accession>
<dbReference type="SUPFAM" id="SSF51366">
    <property type="entry name" value="Ribulose-phoshate binding barrel"/>
    <property type="match status" value="1"/>
</dbReference>
<dbReference type="GO" id="GO:0004590">
    <property type="term" value="F:orotidine-5'-phosphate decarboxylase activity"/>
    <property type="evidence" value="ECO:0007669"/>
    <property type="project" value="UniProtKB-UniRule"/>
</dbReference>
<dbReference type="RefSeq" id="WP_075083395.1">
    <property type="nucleotide sequence ID" value="NZ_CP042912.1"/>
</dbReference>
<dbReference type="NCBIfam" id="TIGR02127">
    <property type="entry name" value="pyrF_sub2"/>
    <property type="match status" value="1"/>
</dbReference>
<dbReference type="STRING" id="980251.GCA_001642875_00616"/>
<dbReference type="Gene3D" id="3.20.20.70">
    <property type="entry name" value="Aldolase class I"/>
    <property type="match status" value="1"/>
</dbReference>
<comment type="pathway">
    <text evidence="1 7">Pyrimidine metabolism; UMP biosynthesis via de novo pathway; UMP from orotate: step 2/2.</text>
</comment>
<evidence type="ECO:0000313" key="10">
    <source>
        <dbReference type="Proteomes" id="UP000322214"/>
    </source>
</evidence>
<evidence type="ECO:0000256" key="2">
    <source>
        <dbReference type="ARBA" id="ARBA00008847"/>
    </source>
</evidence>
<name>A0A5B9PAN5_9BACT</name>
<dbReference type="HAMAP" id="MF_01215">
    <property type="entry name" value="OMPdecase_type2"/>
    <property type="match status" value="1"/>
</dbReference>
<keyword evidence="3 7" id="KW-0210">Decarboxylase</keyword>
<evidence type="ECO:0000256" key="4">
    <source>
        <dbReference type="ARBA" id="ARBA00022975"/>
    </source>
</evidence>
<dbReference type="PROSITE" id="PS00156">
    <property type="entry name" value="OMPDECASE"/>
    <property type="match status" value="1"/>
</dbReference>
<keyword evidence="5 7" id="KW-0456">Lyase</keyword>
<keyword evidence="4 7" id="KW-0665">Pyrimidine biosynthesis</keyword>
<dbReference type="Pfam" id="PF00215">
    <property type="entry name" value="OMPdecase"/>
    <property type="match status" value="1"/>
</dbReference>
<keyword evidence="10" id="KW-1185">Reference proteome</keyword>
<evidence type="ECO:0000256" key="7">
    <source>
        <dbReference type="HAMAP-Rule" id="MF_01215"/>
    </source>
</evidence>
<evidence type="ECO:0000256" key="3">
    <source>
        <dbReference type="ARBA" id="ARBA00022793"/>
    </source>
</evidence>
<dbReference type="EC" id="4.1.1.23" evidence="7"/>
<dbReference type="KEGG" id="mff:MFFC18_32210"/>
<comment type="catalytic activity">
    <reaction evidence="6 7">
        <text>orotidine 5'-phosphate + H(+) = UMP + CO2</text>
        <dbReference type="Rhea" id="RHEA:11596"/>
        <dbReference type="ChEBI" id="CHEBI:15378"/>
        <dbReference type="ChEBI" id="CHEBI:16526"/>
        <dbReference type="ChEBI" id="CHEBI:57538"/>
        <dbReference type="ChEBI" id="CHEBI:57865"/>
        <dbReference type="EC" id="4.1.1.23"/>
    </reaction>
</comment>
<dbReference type="CDD" id="cd04725">
    <property type="entry name" value="OMP_decarboxylase_like"/>
    <property type="match status" value="1"/>
</dbReference>
<feature type="active site" description="Proton donor" evidence="7">
    <location>
        <position position="103"/>
    </location>
</feature>
<feature type="domain" description="Orotidine 5'-phosphate decarboxylase" evidence="8">
    <location>
        <begin position="22"/>
        <end position="278"/>
    </location>
</feature>
<evidence type="ECO:0000313" key="9">
    <source>
        <dbReference type="EMBL" id="QEG23324.1"/>
    </source>
</evidence>
<dbReference type="PANTHER" id="PTHR43375:SF1">
    <property type="entry name" value="OROTIDINE 5'-PHOSPHATE DECARBOXYLASE"/>
    <property type="match status" value="1"/>
</dbReference>
<dbReference type="InterPro" id="IPR011995">
    <property type="entry name" value="OMPdecase_type-2"/>
</dbReference>
<evidence type="ECO:0000256" key="1">
    <source>
        <dbReference type="ARBA" id="ARBA00004861"/>
    </source>
</evidence>
<dbReference type="SMART" id="SM00934">
    <property type="entry name" value="OMPdecase"/>
    <property type="match status" value="1"/>
</dbReference>
<dbReference type="EMBL" id="CP042912">
    <property type="protein sequence ID" value="QEG23324.1"/>
    <property type="molecule type" value="Genomic_DNA"/>
</dbReference>
<dbReference type="AlphaFoldDB" id="A0A5B9PAN5"/>
<dbReference type="InterPro" id="IPR018089">
    <property type="entry name" value="OMPdecase_AS"/>
</dbReference>
<dbReference type="OrthoDB" id="9808470at2"/>
<dbReference type="Proteomes" id="UP000322214">
    <property type="component" value="Chromosome"/>
</dbReference>
<evidence type="ECO:0000259" key="8">
    <source>
        <dbReference type="SMART" id="SM00934"/>
    </source>
</evidence>
<gene>
    <name evidence="7" type="primary">pyrF</name>
    <name evidence="9" type="ORF">MFFC18_32210</name>
</gene>
<proteinExistence type="inferred from homology"/>
<dbReference type="InterPro" id="IPR001754">
    <property type="entry name" value="OMPdeCOase_dom"/>
</dbReference>